<dbReference type="EMBL" id="CM001889">
    <property type="protein sequence ID" value="EOY52576.1"/>
    <property type="molecule type" value="Genomic_DNA"/>
</dbReference>
<protein>
    <recommendedName>
        <fullName evidence="2">histidine kinase</fullName>
        <ecNumber evidence="2">2.7.13.3</ecNumber>
    </recommendedName>
</protein>
<evidence type="ECO:0000256" key="2">
    <source>
        <dbReference type="ARBA" id="ARBA00012438"/>
    </source>
</evidence>
<name>A0A7U9DYN3_STRLI</name>
<dbReference type="GO" id="GO:0005524">
    <property type="term" value="F:ATP binding"/>
    <property type="evidence" value="ECO:0007669"/>
    <property type="project" value="UniProtKB-KW"/>
</dbReference>
<feature type="transmembrane region" description="Helical" evidence="10">
    <location>
        <begin position="125"/>
        <end position="149"/>
    </location>
</feature>
<keyword evidence="10" id="KW-0812">Transmembrane</keyword>
<evidence type="ECO:0000256" key="10">
    <source>
        <dbReference type="SAM" id="Phobius"/>
    </source>
</evidence>
<evidence type="ECO:0000259" key="11">
    <source>
        <dbReference type="Pfam" id="PF07730"/>
    </source>
</evidence>
<evidence type="ECO:0000256" key="5">
    <source>
        <dbReference type="ARBA" id="ARBA00022741"/>
    </source>
</evidence>
<proteinExistence type="predicted"/>
<keyword evidence="10" id="KW-1133">Transmembrane helix</keyword>
<keyword evidence="3" id="KW-0597">Phosphoprotein</keyword>
<dbReference type="Pfam" id="PF07730">
    <property type="entry name" value="HisKA_3"/>
    <property type="match status" value="1"/>
</dbReference>
<evidence type="ECO:0000256" key="7">
    <source>
        <dbReference type="ARBA" id="ARBA00022840"/>
    </source>
</evidence>
<keyword evidence="6 12" id="KW-0418">Kinase</keyword>
<evidence type="ECO:0000256" key="9">
    <source>
        <dbReference type="SAM" id="Coils"/>
    </source>
</evidence>
<dbReference type="SUPFAM" id="SSF55874">
    <property type="entry name" value="ATPase domain of HSP90 chaperone/DNA topoisomerase II/histidine kinase"/>
    <property type="match status" value="1"/>
</dbReference>
<evidence type="ECO:0000256" key="3">
    <source>
        <dbReference type="ARBA" id="ARBA00022553"/>
    </source>
</evidence>
<dbReference type="InterPro" id="IPR011712">
    <property type="entry name" value="Sig_transdc_His_kin_sub3_dim/P"/>
</dbReference>
<dbReference type="AlphaFoldDB" id="A0A7U9DYN3"/>
<organism evidence="12 13">
    <name type="scientific">Streptomyces lividans 1326</name>
    <dbReference type="NCBI Taxonomy" id="1200984"/>
    <lineage>
        <taxon>Bacteria</taxon>
        <taxon>Bacillati</taxon>
        <taxon>Actinomycetota</taxon>
        <taxon>Actinomycetes</taxon>
        <taxon>Kitasatosporales</taxon>
        <taxon>Streptomycetaceae</taxon>
        <taxon>Streptomyces</taxon>
    </lineage>
</organism>
<comment type="catalytic activity">
    <reaction evidence="1">
        <text>ATP + protein L-histidine = ADP + protein N-phospho-L-histidine.</text>
        <dbReference type="EC" id="2.7.13.3"/>
    </reaction>
</comment>
<dbReference type="Gene3D" id="1.20.5.1930">
    <property type="match status" value="1"/>
</dbReference>
<evidence type="ECO:0000313" key="13">
    <source>
        <dbReference type="Proteomes" id="UP000014062"/>
    </source>
</evidence>
<dbReference type="InterPro" id="IPR050482">
    <property type="entry name" value="Sensor_HK_TwoCompSys"/>
</dbReference>
<keyword evidence="10" id="KW-0472">Membrane</keyword>
<evidence type="ECO:0000313" key="12">
    <source>
        <dbReference type="EMBL" id="EOY52576.1"/>
    </source>
</evidence>
<keyword evidence="4" id="KW-0808">Transferase</keyword>
<feature type="transmembrane region" description="Helical" evidence="10">
    <location>
        <begin position="161"/>
        <end position="181"/>
    </location>
</feature>
<dbReference type="PANTHER" id="PTHR24421:SF10">
    <property type="entry name" value="NITRATE_NITRITE SENSOR PROTEIN NARQ"/>
    <property type="match status" value="1"/>
</dbReference>
<gene>
    <name evidence="12" type="ORF">SLI_7877</name>
</gene>
<evidence type="ECO:0000256" key="8">
    <source>
        <dbReference type="ARBA" id="ARBA00023012"/>
    </source>
</evidence>
<keyword evidence="9" id="KW-0175">Coiled coil</keyword>
<keyword evidence="8" id="KW-0902">Two-component regulatory system</keyword>
<dbReference type="GO" id="GO:0000155">
    <property type="term" value="F:phosphorelay sensor kinase activity"/>
    <property type="evidence" value="ECO:0007669"/>
    <property type="project" value="InterPro"/>
</dbReference>
<keyword evidence="7" id="KW-0067">ATP-binding</keyword>
<dbReference type="PANTHER" id="PTHR24421">
    <property type="entry name" value="NITRATE/NITRITE SENSOR PROTEIN NARX-RELATED"/>
    <property type="match status" value="1"/>
</dbReference>
<dbReference type="EC" id="2.7.13.3" evidence="2"/>
<dbReference type="InterPro" id="IPR036890">
    <property type="entry name" value="HATPase_C_sf"/>
</dbReference>
<feature type="coiled-coil region" evidence="9">
    <location>
        <begin position="210"/>
        <end position="244"/>
    </location>
</feature>
<dbReference type="Proteomes" id="UP000014062">
    <property type="component" value="Chromosome"/>
</dbReference>
<evidence type="ECO:0000256" key="6">
    <source>
        <dbReference type="ARBA" id="ARBA00022777"/>
    </source>
</evidence>
<evidence type="ECO:0000256" key="1">
    <source>
        <dbReference type="ARBA" id="ARBA00000085"/>
    </source>
</evidence>
<reference evidence="13" key="1">
    <citation type="journal article" date="2013" name="Genome Biol. Evol.">
        <title>The genome sequence of Streptomyces lividans 66 reveals a novel tRNA-dependent peptide biosynthetic system within a metal-related genomic island.</title>
        <authorList>
            <person name="Cruz-Morales P."/>
            <person name="Vijgenboom E."/>
            <person name="Iruegas-Bocardo F."/>
            <person name="Girard G."/>
            <person name="Yanez-Guerra L.A."/>
            <person name="Ramos-Aboites H.E."/>
            <person name="Pernodet J.L."/>
            <person name="Anne J."/>
            <person name="van Wezel G.P."/>
            <person name="Barona-Gomez F."/>
        </authorList>
    </citation>
    <scope>NUCLEOTIDE SEQUENCE [LARGE SCALE GENOMIC DNA]</scope>
    <source>
        <strain evidence="13">1326</strain>
    </source>
</reference>
<dbReference type="GO" id="GO:0016020">
    <property type="term" value="C:membrane"/>
    <property type="evidence" value="ECO:0007669"/>
    <property type="project" value="InterPro"/>
</dbReference>
<dbReference type="GO" id="GO:0046983">
    <property type="term" value="F:protein dimerization activity"/>
    <property type="evidence" value="ECO:0007669"/>
    <property type="project" value="InterPro"/>
</dbReference>
<evidence type="ECO:0000256" key="4">
    <source>
        <dbReference type="ARBA" id="ARBA00022679"/>
    </source>
</evidence>
<sequence length="452" mass="47576">MNRHGSSLFGVGGRYIGPADRLRLRPGARCRLDLGPRRIGPRSDPPAARCGDNGVVNTDDVPRLGAWQHAWRLTVAAVVSLPVWLSTLALIRSRSGEPGSWVLVGDPLVALGCLTLLRWRRRWPVAVAVTVTVASSVSALATGAALLALCSVATRRRPAEIGIVVLAYVTASRLAGEVYAVQGSADSTGWVQVVVPALTAGIAVAAGMAVGARRAEVRSLRERAESAEREQSARAAQVRALERNRIAREMHDVLAHRISLVAMQAGVLDHRGDLSADENRVLVHGIAEGAHQALEELREVLGVLRAGPGRPEPPQPSLDRVPELVADTRASGLDVRFTSTVTAAPPDGVGRTCYRIVQEALTNAAKHAPGAVVRVTLDGTAGGTLDIGVRNGPAPLRPARPPASGFGLLGLGERITVAGGELGHRPTPDGGYVLTARLPWPDGAARRHERGA</sequence>
<accession>A0A7U9DYN3</accession>
<dbReference type="CDD" id="cd16917">
    <property type="entry name" value="HATPase_UhpB-NarQ-NarX-like"/>
    <property type="match status" value="1"/>
</dbReference>
<keyword evidence="5" id="KW-0547">Nucleotide-binding</keyword>
<dbReference type="Gene3D" id="3.30.565.10">
    <property type="entry name" value="Histidine kinase-like ATPase, C-terminal domain"/>
    <property type="match status" value="1"/>
</dbReference>
<feature type="transmembrane region" description="Helical" evidence="10">
    <location>
        <begin position="193"/>
        <end position="212"/>
    </location>
</feature>
<feature type="domain" description="Signal transduction histidine kinase subgroup 3 dimerisation and phosphoacceptor" evidence="11">
    <location>
        <begin position="242"/>
        <end position="306"/>
    </location>
</feature>